<organism evidence="1 2">
    <name type="scientific">Naganishia friedmannii</name>
    <dbReference type="NCBI Taxonomy" id="89922"/>
    <lineage>
        <taxon>Eukaryota</taxon>
        <taxon>Fungi</taxon>
        <taxon>Dikarya</taxon>
        <taxon>Basidiomycota</taxon>
        <taxon>Agaricomycotina</taxon>
        <taxon>Tremellomycetes</taxon>
        <taxon>Filobasidiales</taxon>
        <taxon>Filobasidiaceae</taxon>
        <taxon>Naganishia</taxon>
    </lineage>
</organism>
<sequence>MSGELDDHDLYEVLKRVHLIPGDQSAGEKAKNPFYNLESYVAIEGANFSLGERQLLVLARALLKRSKIIVMDEATSNVDYETDAKITETLKTSFATGTTLITIAHRLRTIIDFDHVIVLDKGRIVEEGSPLELIKSSSSAFHSLCSADGPVEYEHLLQIADAADRRITRLPAS</sequence>
<evidence type="ECO:0000313" key="1">
    <source>
        <dbReference type="EMBL" id="KAJ9101770.1"/>
    </source>
</evidence>
<proteinExistence type="predicted"/>
<reference evidence="1" key="1">
    <citation type="submission" date="2023-04" db="EMBL/GenBank/DDBJ databases">
        <title>Draft Genome sequencing of Naganishia species isolated from polar environments using Oxford Nanopore Technology.</title>
        <authorList>
            <person name="Leo P."/>
            <person name="Venkateswaran K."/>
        </authorList>
    </citation>
    <scope>NUCLEOTIDE SEQUENCE</scope>
    <source>
        <strain evidence="1">MNA-CCFEE 5423</strain>
    </source>
</reference>
<keyword evidence="2" id="KW-1185">Reference proteome</keyword>
<gene>
    <name evidence="1" type="ORF">QFC21_003109</name>
</gene>
<dbReference type="Proteomes" id="UP001227268">
    <property type="component" value="Unassembled WGS sequence"/>
</dbReference>
<protein>
    <submittedName>
        <fullName evidence="1">Uncharacterized protein</fullName>
    </submittedName>
</protein>
<accession>A0ACC2VQR7</accession>
<evidence type="ECO:0000313" key="2">
    <source>
        <dbReference type="Proteomes" id="UP001227268"/>
    </source>
</evidence>
<comment type="caution">
    <text evidence="1">The sequence shown here is derived from an EMBL/GenBank/DDBJ whole genome shotgun (WGS) entry which is preliminary data.</text>
</comment>
<dbReference type="EMBL" id="JASBWT010000009">
    <property type="protein sequence ID" value="KAJ9101770.1"/>
    <property type="molecule type" value="Genomic_DNA"/>
</dbReference>
<name>A0ACC2VQR7_9TREE</name>